<keyword evidence="3" id="KW-0804">Transcription</keyword>
<sequence length="710" mass="76824">MTKRHVDQRPSSVIGVAAVFIDNSFNSTAFAGMHRAARERGYQSFFIHGSPRAAAQRAVGVRRAAGWVVMYTTDGLEELVSDTTPAVLFCAPPLGSRYPVVRAENHGSIHQLVEHLVRLGRRRIAYIGKSNSDDFVERGRSFEEALRARSLAADLNLLSSFDECTISYTEQRFRMFLERDGKFCDALVAGNDEMAIGAIHAIQACGYRVPEDIAVVGFDDITAAQHCDPPLTTMRQNPELLGRLAVERLIDRIEGRPLEQLVTRVPAELVLRRSCGGGACEPALPAPERVAATGDWQRDLVLQLNALLAGEARAPGDHAPLVWPEAWEIVRGLDAALSGAELPGVGALDRAFGAAVAYSDRIEVLLALVRQVERTAARQLAGAPAKDAALRVETFVERARLSQQRALAAWERRSVESLERLVRANMDTSMLLASKEVWLGDRLAWLRHTAVRVACLALWAADPGPDGPELVVDSVRAHEPGLEPLVGVRVPAGAFPPPELIEAASPDQPSGYLMLIPIVNARRDWGTLVLGGLYAESFVDNLQPLTMWVRLLTAAFERYELEAAVHAERDMLAAAYDRELALSSTVRELGCPVIPLLPGVLLISLVGAIDAARAEQILEAVLAGVAREGARWVLIDVTGVPLVDAEIAASLLRTAQATRLLGARVSLVGVGARMAQRMVDLGIDLHGVSIFQSLAAAISKLMPPARPPPA</sequence>
<dbReference type="CDD" id="cd07041">
    <property type="entry name" value="STAS_RsbR_RsbS_like"/>
    <property type="match status" value="1"/>
</dbReference>
<evidence type="ECO:0000259" key="4">
    <source>
        <dbReference type="PROSITE" id="PS50801"/>
    </source>
</evidence>
<dbReference type="GO" id="GO:0003700">
    <property type="term" value="F:DNA-binding transcription factor activity"/>
    <property type="evidence" value="ECO:0007669"/>
    <property type="project" value="TreeGrafter"/>
</dbReference>
<dbReference type="RefSeq" id="WP_129346242.1">
    <property type="nucleotide sequence ID" value="NZ_CP012670.1"/>
</dbReference>
<dbReference type="GO" id="GO:0000976">
    <property type="term" value="F:transcription cis-regulatory region binding"/>
    <property type="evidence" value="ECO:0007669"/>
    <property type="project" value="TreeGrafter"/>
</dbReference>
<keyword evidence="2" id="KW-0238">DNA-binding</keyword>
<evidence type="ECO:0000256" key="1">
    <source>
        <dbReference type="ARBA" id="ARBA00023015"/>
    </source>
</evidence>
<dbReference type="Pfam" id="PF13377">
    <property type="entry name" value="Peripla_BP_3"/>
    <property type="match status" value="1"/>
</dbReference>
<dbReference type="AlphaFoldDB" id="A0A4P2PVS0"/>
<dbReference type="EMBL" id="CP012670">
    <property type="protein sequence ID" value="AUX20834.1"/>
    <property type="molecule type" value="Genomic_DNA"/>
</dbReference>
<evidence type="ECO:0000313" key="5">
    <source>
        <dbReference type="EMBL" id="AUX20834.1"/>
    </source>
</evidence>
<dbReference type="InterPro" id="IPR028082">
    <property type="entry name" value="Peripla_BP_I"/>
</dbReference>
<dbReference type="Gene3D" id="3.30.750.24">
    <property type="entry name" value="STAS domain"/>
    <property type="match status" value="1"/>
</dbReference>
<dbReference type="PROSITE" id="PS50801">
    <property type="entry name" value="STAS"/>
    <property type="match status" value="1"/>
</dbReference>
<dbReference type="InterPro" id="IPR036513">
    <property type="entry name" value="STAS_dom_sf"/>
</dbReference>
<keyword evidence="1" id="KW-0805">Transcription regulation</keyword>
<reference evidence="5 6" key="1">
    <citation type="submission" date="2015-09" db="EMBL/GenBank/DDBJ databases">
        <title>Sorangium comparison.</title>
        <authorList>
            <person name="Zaburannyi N."/>
            <person name="Bunk B."/>
            <person name="Overmann J."/>
            <person name="Mueller R."/>
        </authorList>
    </citation>
    <scope>NUCLEOTIDE SEQUENCE [LARGE SCALE GENOMIC DNA]</scope>
    <source>
        <strain evidence="5 6">So ceGT47</strain>
    </source>
</reference>
<dbReference type="InterPro" id="IPR046335">
    <property type="entry name" value="LacI/GalR-like_sensor"/>
</dbReference>
<dbReference type="PANTHER" id="PTHR30146:SF120">
    <property type="entry name" value="ALANINE RACEMASE"/>
    <property type="match status" value="1"/>
</dbReference>
<dbReference type="CDD" id="cd06267">
    <property type="entry name" value="PBP1_LacI_sugar_binding-like"/>
    <property type="match status" value="1"/>
</dbReference>
<dbReference type="InterPro" id="IPR002645">
    <property type="entry name" value="STAS_dom"/>
</dbReference>
<name>A0A4P2PVS0_SORCE</name>
<evidence type="ECO:0000256" key="3">
    <source>
        <dbReference type="ARBA" id="ARBA00023163"/>
    </source>
</evidence>
<evidence type="ECO:0000256" key="2">
    <source>
        <dbReference type="ARBA" id="ARBA00023125"/>
    </source>
</evidence>
<accession>A0A4P2PVS0</accession>
<dbReference type="SUPFAM" id="SSF53822">
    <property type="entry name" value="Periplasmic binding protein-like I"/>
    <property type="match status" value="1"/>
</dbReference>
<dbReference type="OrthoDB" id="5483420at2"/>
<dbReference type="Pfam" id="PF01740">
    <property type="entry name" value="STAS"/>
    <property type="match status" value="1"/>
</dbReference>
<dbReference type="Proteomes" id="UP000295781">
    <property type="component" value="Chromosome"/>
</dbReference>
<dbReference type="PANTHER" id="PTHR30146">
    <property type="entry name" value="LACI-RELATED TRANSCRIPTIONAL REPRESSOR"/>
    <property type="match status" value="1"/>
</dbReference>
<gene>
    <name evidence="5" type="primary">lacI</name>
    <name evidence="5" type="ORF">SOCEGT47_013100</name>
</gene>
<feature type="domain" description="STAS" evidence="4">
    <location>
        <begin position="590"/>
        <end position="701"/>
    </location>
</feature>
<protein>
    <submittedName>
        <fullName evidence="5">LacI family transcriptional regulator</fullName>
    </submittedName>
</protein>
<dbReference type="Gene3D" id="3.40.50.2300">
    <property type="match status" value="2"/>
</dbReference>
<evidence type="ECO:0000313" key="6">
    <source>
        <dbReference type="Proteomes" id="UP000295781"/>
    </source>
</evidence>
<organism evidence="5 6">
    <name type="scientific">Sorangium cellulosum</name>
    <name type="common">Polyangium cellulosum</name>
    <dbReference type="NCBI Taxonomy" id="56"/>
    <lineage>
        <taxon>Bacteria</taxon>
        <taxon>Pseudomonadati</taxon>
        <taxon>Myxococcota</taxon>
        <taxon>Polyangia</taxon>
        <taxon>Polyangiales</taxon>
        <taxon>Polyangiaceae</taxon>
        <taxon>Sorangium</taxon>
    </lineage>
</organism>
<proteinExistence type="predicted"/>
<dbReference type="SUPFAM" id="SSF52091">
    <property type="entry name" value="SpoIIaa-like"/>
    <property type="match status" value="1"/>
</dbReference>